<sequence>MEASVGHPQKDASAPPYYPATVVQVEQDPTSVKDHVLWSLFSFGYLNCCCLGLVALWYSIKSRDQKLAKNLTLATGYGASAKRFNIAATVLSVIVFIIVIAIYATTIAAAVSQFKDTTGRTSFLSQLEHSQVKRLAQGHTVSLVGLQQDALSKELFLPSLLGLAPAALDKQSRDRKVVGDLEGARYYGSRARCFNVAALAVSLLFFLIFLILVIFSVSVISGKSFSLELGSPQN</sequence>
<evidence type="ECO:0000256" key="2">
    <source>
        <dbReference type="ARBA" id="ARBA00006843"/>
    </source>
</evidence>
<dbReference type="Pfam" id="PF04505">
    <property type="entry name" value="CD225"/>
    <property type="match status" value="2"/>
</dbReference>
<comment type="similarity">
    <text evidence="2">Belongs to the CD225/Dispanin family.</text>
</comment>
<evidence type="ECO:0000256" key="5">
    <source>
        <dbReference type="ARBA" id="ARBA00023136"/>
    </source>
</evidence>
<evidence type="ECO:0000313" key="7">
    <source>
        <dbReference type="EMBL" id="KAG2462027.1"/>
    </source>
</evidence>
<evidence type="ECO:0000256" key="6">
    <source>
        <dbReference type="SAM" id="Phobius"/>
    </source>
</evidence>
<feature type="non-terminal residue" evidence="7">
    <location>
        <position position="234"/>
    </location>
</feature>
<gene>
    <name evidence="7" type="primary">Ifitm2</name>
    <name evidence="7" type="ORF">GTO96_0000120</name>
</gene>
<name>A0A8X8BPT0_POLSE</name>
<comment type="subcellular location">
    <subcellularLocation>
        <location evidence="1">Membrane</location>
    </subcellularLocation>
</comment>
<keyword evidence="8" id="KW-1185">Reference proteome</keyword>
<dbReference type="EMBL" id="JAATIS010004040">
    <property type="protein sequence ID" value="KAG2462027.1"/>
    <property type="molecule type" value="Genomic_DNA"/>
</dbReference>
<dbReference type="GO" id="GO:0005886">
    <property type="term" value="C:plasma membrane"/>
    <property type="evidence" value="ECO:0007669"/>
    <property type="project" value="TreeGrafter"/>
</dbReference>
<dbReference type="InterPro" id="IPR007593">
    <property type="entry name" value="CD225/Dispanin_fam"/>
</dbReference>
<feature type="non-terminal residue" evidence="7">
    <location>
        <position position="1"/>
    </location>
</feature>
<feature type="transmembrane region" description="Helical" evidence="6">
    <location>
        <begin position="86"/>
        <end position="111"/>
    </location>
</feature>
<evidence type="ECO:0000256" key="1">
    <source>
        <dbReference type="ARBA" id="ARBA00004370"/>
    </source>
</evidence>
<dbReference type="Proteomes" id="UP000886611">
    <property type="component" value="Unassembled WGS sequence"/>
</dbReference>
<evidence type="ECO:0000313" key="8">
    <source>
        <dbReference type="Proteomes" id="UP000886611"/>
    </source>
</evidence>
<reference evidence="7 8" key="1">
    <citation type="journal article" date="2021" name="Cell">
        <title>Tracing the genetic footprints of vertebrate landing in non-teleost ray-finned fishes.</title>
        <authorList>
            <person name="Bi X."/>
            <person name="Wang K."/>
            <person name="Yang L."/>
            <person name="Pan H."/>
            <person name="Jiang H."/>
            <person name="Wei Q."/>
            <person name="Fang M."/>
            <person name="Yu H."/>
            <person name="Zhu C."/>
            <person name="Cai Y."/>
            <person name="He Y."/>
            <person name="Gan X."/>
            <person name="Zeng H."/>
            <person name="Yu D."/>
            <person name="Zhu Y."/>
            <person name="Jiang H."/>
            <person name="Qiu Q."/>
            <person name="Yang H."/>
            <person name="Zhang Y.E."/>
            <person name="Wang W."/>
            <person name="Zhu M."/>
            <person name="He S."/>
            <person name="Zhang G."/>
        </authorList>
    </citation>
    <scope>NUCLEOTIDE SEQUENCE [LARGE SCALE GENOMIC DNA]</scope>
    <source>
        <strain evidence="7">Bchr_013</strain>
    </source>
</reference>
<dbReference type="AlphaFoldDB" id="A0A8X8BPT0"/>
<accession>A0A8X8BPT0</accession>
<evidence type="ECO:0000256" key="4">
    <source>
        <dbReference type="ARBA" id="ARBA00022989"/>
    </source>
</evidence>
<organism evidence="7 8">
    <name type="scientific">Polypterus senegalus</name>
    <name type="common">Senegal bichir</name>
    <dbReference type="NCBI Taxonomy" id="55291"/>
    <lineage>
        <taxon>Eukaryota</taxon>
        <taxon>Metazoa</taxon>
        <taxon>Chordata</taxon>
        <taxon>Craniata</taxon>
        <taxon>Vertebrata</taxon>
        <taxon>Euteleostomi</taxon>
        <taxon>Actinopterygii</taxon>
        <taxon>Polypteriformes</taxon>
        <taxon>Polypteridae</taxon>
        <taxon>Polypterus</taxon>
    </lineage>
</organism>
<evidence type="ECO:0000256" key="3">
    <source>
        <dbReference type="ARBA" id="ARBA00022692"/>
    </source>
</evidence>
<keyword evidence="3 6" id="KW-0812">Transmembrane</keyword>
<keyword evidence="4 6" id="KW-1133">Transmembrane helix</keyword>
<protein>
    <submittedName>
        <fullName evidence="7">IFM2 protein</fullName>
    </submittedName>
</protein>
<keyword evidence="5 6" id="KW-0472">Membrane</keyword>
<proteinExistence type="inferred from homology"/>
<dbReference type="InterPro" id="IPR051517">
    <property type="entry name" value="IFITM_antiviral_protein"/>
</dbReference>
<feature type="transmembrane region" description="Helical" evidence="6">
    <location>
        <begin position="36"/>
        <end position="60"/>
    </location>
</feature>
<dbReference type="PANTHER" id="PTHR13999">
    <property type="entry name" value="INTERFERON INDUCIBLE TRANSMEMBRANE PROTEIN"/>
    <property type="match status" value="1"/>
</dbReference>
<comment type="caution">
    <text evidence="7">The sequence shown here is derived from an EMBL/GenBank/DDBJ whole genome shotgun (WGS) entry which is preliminary data.</text>
</comment>
<feature type="transmembrane region" description="Helical" evidence="6">
    <location>
        <begin position="196"/>
        <end position="220"/>
    </location>
</feature>